<evidence type="ECO:0000313" key="12">
    <source>
        <dbReference type="EMBL" id="HIR01186.1"/>
    </source>
</evidence>
<keyword evidence="4" id="KW-0547">Nucleotide-binding</keyword>
<dbReference type="PANTHER" id="PTHR11059:SF0">
    <property type="entry name" value="DNA REPAIR PROTEIN RECN"/>
    <property type="match status" value="1"/>
</dbReference>
<dbReference type="GO" id="GO:0006310">
    <property type="term" value="P:DNA recombination"/>
    <property type="evidence" value="ECO:0007669"/>
    <property type="project" value="InterPro"/>
</dbReference>
<keyword evidence="5 9" id="KW-0227">DNA damage</keyword>
<evidence type="ECO:0000313" key="13">
    <source>
        <dbReference type="Proteomes" id="UP000824261"/>
    </source>
</evidence>
<evidence type="ECO:0000256" key="6">
    <source>
        <dbReference type="ARBA" id="ARBA00022840"/>
    </source>
</evidence>
<accession>A0A9D1D3B8</accession>
<protein>
    <recommendedName>
        <fullName evidence="3 9">DNA repair protein RecN</fullName>
    </recommendedName>
    <alternativeName>
        <fullName evidence="8 9">Recombination protein N</fullName>
    </alternativeName>
</protein>
<dbReference type="GO" id="GO:0005524">
    <property type="term" value="F:ATP binding"/>
    <property type="evidence" value="ECO:0007669"/>
    <property type="project" value="UniProtKB-KW"/>
</dbReference>
<evidence type="ECO:0000259" key="11">
    <source>
        <dbReference type="Pfam" id="PF02463"/>
    </source>
</evidence>
<comment type="caution">
    <text evidence="12">The sequence shown here is derived from an EMBL/GenBank/DDBJ whole genome shotgun (WGS) entry which is preliminary data.</text>
</comment>
<dbReference type="InterPro" id="IPR004604">
    <property type="entry name" value="DNA_recomb/repair_RecN"/>
</dbReference>
<reference evidence="12" key="1">
    <citation type="submission" date="2020-10" db="EMBL/GenBank/DDBJ databases">
        <authorList>
            <person name="Gilroy R."/>
        </authorList>
    </citation>
    <scope>NUCLEOTIDE SEQUENCE</scope>
    <source>
        <strain evidence="12">ChiGjej1B1-2707</strain>
    </source>
</reference>
<dbReference type="PIRSF" id="PIRSF003128">
    <property type="entry name" value="RecN"/>
    <property type="match status" value="1"/>
</dbReference>
<evidence type="ECO:0000256" key="3">
    <source>
        <dbReference type="ARBA" id="ARBA00021315"/>
    </source>
</evidence>
<name>A0A9D1D3B8_9ACTN</name>
<comment type="function">
    <text evidence="1 9">May be involved in recombinational repair of damaged DNA.</text>
</comment>
<dbReference type="AlphaFoldDB" id="A0A9D1D3B8"/>
<evidence type="ECO:0000256" key="5">
    <source>
        <dbReference type="ARBA" id="ARBA00022763"/>
    </source>
</evidence>
<keyword evidence="10" id="KW-0175">Coiled coil</keyword>
<evidence type="ECO:0000256" key="10">
    <source>
        <dbReference type="SAM" id="Coils"/>
    </source>
</evidence>
<proteinExistence type="inferred from homology"/>
<keyword evidence="6" id="KW-0067">ATP-binding</keyword>
<dbReference type="GO" id="GO:0043590">
    <property type="term" value="C:bacterial nucleoid"/>
    <property type="evidence" value="ECO:0007669"/>
    <property type="project" value="TreeGrafter"/>
</dbReference>
<dbReference type="InterPro" id="IPR003395">
    <property type="entry name" value="RecF/RecN/SMC_N"/>
</dbReference>
<dbReference type="InterPro" id="IPR027417">
    <property type="entry name" value="P-loop_NTPase"/>
</dbReference>
<feature type="coiled-coil region" evidence="10">
    <location>
        <begin position="323"/>
        <end position="357"/>
    </location>
</feature>
<evidence type="ECO:0000256" key="8">
    <source>
        <dbReference type="ARBA" id="ARBA00033408"/>
    </source>
</evidence>
<reference evidence="12" key="2">
    <citation type="journal article" date="2021" name="PeerJ">
        <title>Extensive microbial diversity within the chicken gut microbiome revealed by metagenomics and culture.</title>
        <authorList>
            <person name="Gilroy R."/>
            <person name="Ravi A."/>
            <person name="Getino M."/>
            <person name="Pursley I."/>
            <person name="Horton D.L."/>
            <person name="Alikhan N.F."/>
            <person name="Baker D."/>
            <person name="Gharbi K."/>
            <person name="Hall N."/>
            <person name="Watson M."/>
            <person name="Adriaenssens E.M."/>
            <person name="Foster-Nyarko E."/>
            <person name="Jarju S."/>
            <person name="Secka A."/>
            <person name="Antonio M."/>
            <person name="Oren A."/>
            <person name="Chaudhuri R.R."/>
            <person name="La Ragione R."/>
            <person name="Hildebrand F."/>
            <person name="Pallen M.J."/>
        </authorList>
    </citation>
    <scope>NUCLEOTIDE SEQUENCE</scope>
    <source>
        <strain evidence="12">ChiGjej1B1-2707</strain>
    </source>
</reference>
<organism evidence="12 13">
    <name type="scientific">Candidatus Aveggerthella stercoripullorum</name>
    <dbReference type="NCBI Taxonomy" id="2840688"/>
    <lineage>
        <taxon>Bacteria</taxon>
        <taxon>Bacillati</taxon>
        <taxon>Actinomycetota</taxon>
        <taxon>Coriobacteriia</taxon>
        <taxon>Eggerthellales</taxon>
        <taxon>Eggerthellaceae</taxon>
        <taxon>Eggerthellaceae incertae sedis</taxon>
        <taxon>Candidatus Aveggerthella</taxon>
    </lineage>
</organism>
<dbReference type="Proteomes" id="UP000824261">
    <property type="component" value="Unassembled WGS sequence"/>
</dbReference>
<evidence type="ECO:0000256" key="4">
    <source>
        <dbReference type="ARBA" id="ARBA00022741"/>
    </source>
</evidence>
<dbReference type="GO" id="GO:0006281">
    <property type="term" value="P:DNA repair"/>
    <property type="evidence" value="ECO:0007669"/>
    <property type="project" value="UniProtKB-KW"/>
</dbReference>
<dbReference type="CDD" id="cd03241">
    <property type="entry name" value="ABC_RecN"/>
    <property type="match status" value="1"/>
</dbReference>
<evidence type="ECO:0000256" key="7">
    <source>
        <dbReference type="ARBA" id="ARBA00023204"/>
    </source>
</evidence>
<keyword evidence="7 9" id="KW-0234">DNA repair</keyword>
<dbReference type="Gene3D" id="3.40.50.300">
    <property type="entry name" value="P-loop containing nucleotide triphosphate hydrolases"/>
    <property type="match status" value="2"/>
</dbReference>
<evidence type="ECO:0000256" key="1">
    <source>
        <dbReference type="ARBA" id="ARBA00003618"/>
    </source>
</evidence>
<dbReference type="EMBL" id="DVGB01000034">
    <property type="protein sequence ID" value="HIR01186.1"/>
    <property type="molecule type" value="Genomic_DNA"/>
</dbReference>
<comment type="similarity">
    <text evidence="2 9">Belongs to the RecN family.</text>
</comment>
<dbReference type="PANTHER" id="PTHR11059">
    <property type="entry name" value="DNA REPAIR PROTEIN RECN"/>
    <property type="match status" value="1"/>
</dbReference>
<dbReference type="GO" id="GO:0009432">
    <property type="term" value="P:SOS response"/>
    <property type="evidence" value="ECO:0007669"/>
    <property type="project" value="TreeGrafter"/>
</dbReference>
<gene>
    <name evidence="12" type="primary">recN</name>
    <name evidence="12" type="ORF">IAA69_02850</name>
</gene>
<evidence type="ECO:0000256" key="2">
    <source>
        <dbReference type="ARBA" id="ARBA00009441"/>
    </source>
</evidence>
<dbReference type="NCBIfam" id="TIGR00634">
    <property type="entry name" value="recN"/>
    <property type="match status" value="1"/>
</dbReference>
<sequence length="545" mass="58255">MIDEIHVKDLALIKEATLAPARGLTVITGETGAGKSALLSAIKLLVGERADASTVRQGANACTVEGRLFREGEAGDGTVAVRRVSSDGRSRVTIDGSLASVSELASTVGARVDLCGQHEHQRLLKQPEHLRLLDAWGGDAISAAKCAYEAAWDEAHRAASELARLEEAQRASSESIEEARFALSRIEEVSPLEGEYEELMAELPLRENAEALAHASLGAHEALSGEGGAIDAVVQASALLESMAGIDARYGESAQALREACFVLEDVSRDARSFSEEAEFDPAELAAVQERVSAFQGLMRAYGPRMEDVFARRDAAHELLAVVDDASEALSQAQSRCEQAEAALKAAADELAQRRREVAPAFAREVCSQMERLEMGSASIEVGFADLPREQWTSAGSDRVELLFRPGSGMQPRPLARIASGGEVSRVMLAIKTVLGTLDSAETLVFDEVDAGVGGATARALAEVLADLAKCRQVIAVTHLPQVAVLANAHFLVEKEEREDGFPESSLRPLEGEERVKEVARMLSGDEESTSLEHARRMLAQAGVV</sequence>
<dbReference type="Pfam" id="PF02463">
    <property type="entry name" value="SMC_N"/>
    <property type="match status" value="1"/>
</dbReference>
<feature type="domain" description="RecF/RecN/SMC N-terminal" evidence="11">
    <location>
        <begin position="2"/>
        <end position="495"/>
    </location>
</feature>
<dbReference type="SUPFAM" id="SSF52540">
    <property type="entry name" value="P-loop containing nucleoside triphosphate hydrolases"/>
    <property type="match status" value="1"/>
</dbReference>
<evidence type="ECO:0000256" key="9">
    <source>
        <dbReference type="PIRNR" id="PIRNR003128"/>
    </source>
</evidence>